<evidence type="ECO:0000259" key="6">
    <source>
        <dbReference type="Pfam" id="PF07992"/>
    </source>
</evidence>
<dbReference type="PANTHER" id="PTHR43706:SF17">
    <property type="entry name" value="NADH DEHYDROGENASE (EUROFUNG)"/>
    <property type="match status" value="1"/>
</dbReference>
<evidence type="ECO:0000256" key="3">
    <source>
        <dbReference type="ARBA" id="ARBA00022827"/>
    </source>
</evidence>
<keyword evidence="2" id="KW-0285">Flavoprotein</keyword>
<evidence type="ECO:0000256" key="1">
    <source>
        <dbReference type="ARBA" id="ARBA00005272"/>
    </source>
</evidence>
<dbReference type="InterPro" id="IPR045024">
    <property type="entry name" value="NDH-2"/>
</dbReference>
<feature type="domain" description="FAD/NAD(P)-binding" evidence="6">
    <location>
        <begin position="13"/>
        <end position="309"/>
    </location>
</feature>
<dbReference type="OMA" id="KWILVEA"/>
<comment type="similarity">
    <text evidence="1">Belongs to the NADH dehydrogenase family.</text>
</comment>
<dbReference type="AlphaFoldDB" id="A0A084QY19"/>
<accession>A0A084QY19</accession>
<dbReference type="SUPFAM" id="SSF51905">
    <property type="entry name" value="FAD/NAD(P)-binding domain"/>
    <property type="match status" value="1"/>
</dbReference>
<dbReference type="InterPro" id="IPR036188">
    <property type="entry name" value="FAD/NAD-bd_sf"/>
</dbReference>
<keyword evidence="5" id="KW-0520">NAD</keyword>
<evidence type="ECO:0000256" key="2">
    <source>
        <dbReference type="ARBA" id="ARBA00022630"/>
    </source>
</evidence>
<keyword evidence="3" id="KW-0274">FAD</keyword>
<dbReference type="GO" id="GO:0005739">
    <property type="term" value="C:mitochondrion"/>
    <property type="evidence" value="ECO:0007669"/>
    <property type="project" value="UniProtKB-ARBA"/>
</dbReference>
<evidence type="ECO:0000256" key="4">
    <source>
        <dbReference type="ARBA" id="ARBA00023002"/>
    </source>
</evidence>
<dbReference type="InterPro" id="IPR023753">
    <property type="entry name" value="FAD/NAD-binding_dom"/>
</dbReference>
<dbReference type="EMBL" id="KL659708">
    <property type="protein sequence ID" value="KFA68854.1"/>
    <property type="molecule type" value="Genomic_DNA"/>
</dbReference>
<sequence length="477" mass="52259">MAHAAVPNPSKERIVILGSGWAGYALARSLSPAKSTRVLVSPRSHFVFTPLLASSAVGTLEFRAVIEPVRRLGLAEFHQAWASRIDFARKRIVVEASAQDDGAAASSTGPAAAQAKGVEFEVAYDTLVVAVGAYSQTFGIEGVREHACFLRDVGDARAIRLRVLQAFEKASLPTTMDDERRKLLHFAVVGGGPTGIEFAAELHDLVHDDLAKLYPSLMRHVAITIYDIAPKVLPMFDQRLADYATAQFRRQGIVIKTEHHLTRIRREGDHLMLSIKEEEEHGEVGAGICVWSTGLMQNPLVKQLTEQEVRIRDGQGADGEEEVVRLVKDAKTGGLGVDSHLRVQVQTRSGAVRSLPDVYAMGDCAVIQGAAGPALPATAQVASQQAVYLARQLNRRPHPTAAATGSAPFRFRNWGTMAYLGSFRAIHQSDVDELTGRAAWILWRTAYLTKSMSVRNKLLVPVYWFVTFVFGRDVSRF</sequence>
<organism evidence="8 9">
    <name type="scientific">Stachybotrys chlorohalonatus (strain IBT 40285)</name>
    <dbReference type="NCBI Taxonomy" id="1283841"/>
    <lineage>
        <taxon>Eukaryota</taxon>
        <taxon>Fungi</taxon>
        <taxon>Dikarya</taxon>
        <taxon>Ascomycota</taxon>
        <taxon>Pezizomycotina</taxon>
        <taxon>Sordariomycetes</taxon>
        <taxon>Hypocreomycetidae</taxon>
        <taxon>Hypocreales</taxon>
        <taxon>Stachybotryaceae</taxon>
        <taxon>Stachybotrys</taxon>
    </lineage>
</organism>
<dbReference type="GO" id="GO:0003954">
    <property type="term" value="F:NADH dehydrogenase activity"/>
    <property type="evidence" value="ECO:0007669"/>
    <property type="project" value="InterPro"/>
</dbReference>
<proteinExistence type="inferred from homology"/>
<dbReference type="HOGENOM" id="CLU_021377_1_2_1"/>
<evidence type="ECO:0000313" key="9">
    <source>
        <dbReference type="Proteomes" id="UP000028524"/>
    </source>
</evidence>
<dbReference type="Pfam" id="PF07992">
    <property type="entry name" value="Pyr_redox_2"/>
    <property type="match status" value="1"/>
</dbReference>
<dbReference type="OrthoDB" id="3244603at2759"/>
<name>A0A084QY19_STAC4</name>
<dbReference type="Proteomes" id="UP000028524">
    <property type="component" value="Unassembled WGS sequence"/>
</dbReference>
<dbReference type="PANTHER" id="PTHR43706">
    <property type="entry name" value="NADH DEHYDROGENASE"/>
    <property type="match status" value="1"/>
</dbReference>
<evidence type="ECO:0000256" key="5">
    <source>
        <dbReference type="ARBA" id="ARBA00023027"/>
    </source>
</evidence>
<reference evidence="8 9" key="1">
    <citation type="journal article" date="2014" name="BMC Genomics">
        <title>Comparative genome sequencing reveals chemotype-specific gene clusters in the toxigenic black mold Stachybotrys.</title>
        <authorList>
            <person name="Semeiks J."/>
            <person name="Borek D."/>
            <person name="Otwinowski Z."/>
            <person name="Grishin N.V."/>
        </authorList>
    </citation>
    <scope>NUCLEOTIDE SEQUENCE [LARGE SCALE GENOMIC DNA]</scope>
    <source>
        <strain evidence="8 9">IBT 40285</strain>
    </source>
</reference>
<keyword evidence="4" id="KW-0560">Oxidoreductase</keyword>
<evidence type="ECO:0000259" key="7">
    <source>
        <dbReference type="Pfam" id="PF22366"/>
    </source>
</evidence>
<evidence type="ECO:0000313" key="8">
    <source>
        <dbReference type="EMBL" id="KFA68854.1"/>
    </source>
</evidence>
<dbReference type="InParanoid" id="A0A084QY19"/>
<dbReference type="STRING" id="1283841.A0A084QY19"/>
<dbReference type="Gene3D" id="3.50.50.100">
    <property type="match status" value="1"/>
</dbReference>
<feature type="domain" description="External alternative NADH-ubiquinone oxidoreductase-like C-terminal" evidence="7">
    <location>
        <begin position="415"/>
        <end position="473"/>
    </location>
</feature>
<keyword evidence="9" id="KW-1185">Reference proteome</keyword>
<dbReference type="PRINTS" id="PR00368">
    <property type="entry name" value="FADPNR"/>
</dbReference>
<dbReference type="Pfam" id="PF22366">
    <property type="entry name" value="NDH2_C"/>
    <property type="match status" value="1"/>
</dbReference>
<gene>
    <name evidence="8" type="ORF">S40285_01194</name>
</gene>
<dbReference type="InterPro" id="IPR054585">
    <property type="entry name" value="NDH2-like_C"/>
</dbReference>
<protein>
    <submittedName>
        <fullName evidence="8">Uncharacterized protein</fullName>
    </submittedName>
</protein>